<evidence type="ECO:0000256" key="5">
    <source>
        <dbReference type="SAM" id="SignalP"/>
    </source>
</evidence>
<organism evidence="7 8">
    <name type="scientific">Raoultella terrigena</name>
    <name type="common">Klebsiella terrigena</name>
    <dbReference type="NCBI Taxonomy" id="577"/>
    <lineage>
        <taxon>Bacteria</taxon>
        <taxon>Pseudomonadati</taxon>
        <taxon>Pseudomonadota</taxon>
        <taxon>Gammaproteobacteria</taxon>
        <taxon>Enterobacterales</taxon>
        <taxon>Enterobacteriaceae</taxon>
        <taxon>Klebsiella/Raoultella group</taxon>
        <taxon>Raoultella</taxon>
    </lineage>
</organism>
<evidence type="ECO:0000256" key="4">
    <source>
        <dbReference type="ARBA" id="ARBA00022970"/>
    </source>
</evidence>
<dbReference type="PANTHER" id="PTHR47151:SF2">
    <property type="entry name" value="AMINO ACID BINDING PROTEIN"/>
    <property type="match status" value="1"/>
</dbReference>
<dbReference type="InterPro" id="IPR028081">
    <property type="entry name" value="Leu-bd"/>
</dbReference>
<dbReference type="CDD" id="cd06342">
    <property type="entry name" value="PBP1_ABC_LIVBP-like"/>
    <property type="match status" value="1"/>
</dbReference>
<dbReference type="InterPro" id="IPR028082">
    <property type="entry name" value="Peripla_BP_I"/>
</dbReference>
<feature type="signal peptide" evidence="5">
    <location>
        <begin position="1"/>
        <end position="26"/>
    </location>
</feature>
<sequence>MSLKLKKLTLHFAIAGCMSVAFCAQADVKIGVAGPFTGPNASYGAQYWKGASQAVADINAAGGIKGEKIVLVQGDDACEPKQAVAVANRLVDESGVSAVVGHFCSSSTMPASEVYDEAGILTITPGSTNPLITERGMKDMFRMCGRDDQQGAIAANYMLDVLKAKKNSRHS</sequence>
<reference evidence="7 8" key="1">
    <citation type="submission" date="2018-12" db="EMBL/GenBank/DDBJ databases">
        <authorList>
            <consortium name="Pathogen Informatics"/>
        </authorList>
    </citation>
    <scope>NUCLEOTIDE SEQUENCE [LARGE SCALE GENOMIC DNA]</scope>
    <source>
        <strain evidence="7 8">NCTC9997</strain>
    </source>
</reference>
<keyword evidence="4" id="KW-0029">Amino-acid transport</keyword>
<dbReference type="Pfam" id="PF13458">
    <property type="entry name" value="Peripla_BP_6"/>
    <property type="match status" value="1"/>
</dbReference>
<dbReference type="Proteomes" id="UP000267630">
    <property type="component" value="Chromosome 3"/>
</dbReference>
<proteinExistence type="inferred from homology"/>
<evidence type="ECO:0000256" key="1">
    <source>
        <dbReference type="ARBA" id="ARBA00010062"/>
    </source>
</evidence>
<evidence type="ECO:0000259" key="6">
    <source>
        <dbReference type="Pfam" id="PF13458"/>
    </source>
</evidence>
<accession>A0A7Z9CRV4</accession>
<dbReference type="InterPro" id="IPR000709">
    <property type="entry name" value="Leu_Ile_Val-bd"/>
</dbReference>
<evidence type="ECO:0000313" key="8">
    <source>
        <dbReference type="Proteomes" id="UP000267630"/>
    </source>
</evidence>
<feature type="chain" id="PRO_5031452684" evidence="5">
    <location>
        <begin position="27"/>
        <end position="171"/>
    </location>
</feature>
<feature type="domain" description="Leucine-binding protein" evidence="6">
    <location>
        <begin position="28"/>
        <end position="166"/>
    </location>
</feature>
<evidence type="ECO:0000256" key="2">
    <source>
        <dbReference type="ARBA" id="ARBA00022448"/>
    </source>
</evidence>
<dbReference type="SUPFAM" id="SSF53822">
    <property type="entry name" value="Periplasmic binding protein-like I"/>
    <property type="match status" value="1"/>
</dbReference>
<protein>
    <submittedName>
        <fullName evidence="7">Branched-chain amino acid ABC transporter, amino acid-binding protein (TC 3.A.1.4.1)</fullName>
    </submittedName>
</protein>
<gene>
    <name evidence="7" type="primary">livJ_2</name>
    <name evidence="7" type="ORF">NCTC9997_03338</name>
</gene>
<dbReference type="Gene3D" id="3.40.50.2300">
    <property type="match status" value="1"/>
</dbReference>
<evidence type="ECO:0000256" key="3">
    <source>
        <dbReference type="ARBA" id="ARBA00022729"/>
    </source>
</evidence>
<dbReference type="AlphaFoldDB" id="A0A7Z9CRV4"/>
<keyword evidence="2" id="KW-0813">Transport</keyword>
<dbReference type="EMBL" id="LR134253">
    <property type="protein sequence ID" value="VED50635.1"/>
    <property type="molecule type" value="Genomic_DNA"/>
</dbReference>
<name>A0A7Z9CRV4_RAOTE</name>
<dbReference type="PANTHER" id="PTHR47151">
    <property type="entry name" value="LEU/ILE/VAL-BINDING ABC TRANSPORTER SUBUNIT"/>
    <property type="match status" value="1"/>
</dbReference>
<dbReference type="PRINTS" id="PR00337">
    <property type="entry name" value="LEUILEVALBP"/>
</dbReference>
<evidence type="ECO:0000313" key="7">
    <source>
        <dbReference type="EMBL" id="VED50635.1"/>
    </source>
</evidence>
<keyword evidence="8" id="KW-1185">Reference proteome</keyword>
<keyword evidence="3 5" id="KW-0732">Signal</keyword>
<comment type="similarity">
    <text evidence="1">Belongs to the leucine-binding protein family.</text>
</comment>
<dbReference type="GO" id="GO:0006865">
    <property type="term" value="P:amino acid transport"/>
    <property type="evidence" value="ECO:0007669"/>
    <property type="project" value="UniProtKB-KW"/>
</dbReference>